<reference evidence="2" key="1">
    <citation type="submission" date="2024-02" db="EMBL/GenBank/DDBJ databases">
        <authorList>
            <consortium name="ELIXIR-Norway"/>
            <consortium name="Elixir Norway"/>
        </authorList>
    </citation>
    <scope>NUCLEOTIDE SEQUENCE</scope>
</reference>
<evidence type="ECO:0000313" key="3">
    <source>
        <dbReference type="Proteomes" id="UP001497444"/>
    </source>
</evidence>
<dbReference type="EMBL" id="CAXAQS010000068">
    <property type="protein sequence ID" value="CAK9249917.1"/>
    <property type="molecule type" value="Genomic_DNA"/>
</dbReference>
<dbReference type="SUPFAM" id="SSF53448">
    <property type="entry name" value="Nucleotide-diphospho-sugar transferases"/>
    <property type="match status" value="1"/>
</dbReference>
<protein>
    <recommendedName>
        <fullName evidence="1">Nucleotidyl transferase domain-containing protein</fullName>
    </recommendedName>
</protein>
<dbReference type="InterPro" id="IPR005835">
    <property type="entry name" value="NTP_transferase_dom"/>
</dbReference>
<feature type="domain" description="Nucleotidyl transferase" evidence="1">
    <location>
        <begin position="2"/>
        <end position="185"/>
    </location>
</feature>
<accession>A0ABP0V716</accession>
<dbReference type="PANTHER" id="PTHR47183">
    <property type="entry name" value="GLUCOSE-1-PHOSPHATE CYTIDYLYLTRANSFERASE-RELATED"/>
    <property type="match status" value="1"/>
</dbReference>
<dbReference type="InterPro" id="IPR029044">
    <property type="entry name" value="Nucleotide-diphossugar_trans"/>
</dbReference>
<name>A0ABP0V716_9BRYO</name>
<sequence length="238" mass="27444">MKTVLFCGGKGERLREYESSRPKPLWTIAGKPLIWHVMNIYAMQGFSDFVLCTGYKHDEFVSYFVHNPETAWTIIFDNKGEDCPTGGRLESALKFIDTDMFFCNYADGLSNILLPKLLEAHHTSGKMATLTAVKPVLPYGILEIDDHNLVTQFREKPVIDHWVNGGFFVFSNQIRKYLSATDMLEEGPFSRLAADGQLNAFRHEGEWMCMDTYKDYMNLIRLMESTKPSWLKRDSFIR</sequence>
<dbReference type="Pfam" id="PF00483">
    <property type="entry name" value="NTP_transferase"/>
    <property type="match status" value="1"/>
</dbReference>
<dbReference type="InterPro" id="IPR013446">
    <property type="entry name" value="G1P_cyt_trans-like"/>
</dbReference>
<keyword evidence="3" id="KW-1185">Reference proteome</keyword>
<dbReference type="Gene3D" id="3.90.550.10">
    <property type="entry name" value="Spore Coat Polysaccharide Biosynthesis Protein SpsA, Chain A"/>
    <property type="match status" value="1"/>
</dbReference>
<evidence type="ECO:0000259" key="1">
    <source>
        <dbReference type="Pfam" id="PF00483"/>
    </source>
</evidence>
<proteinExistence type="predicted"/>
<comment type="caution">
    <text evidence="2">The sequence shown here is derived from an EMBL/GenBank/DDBJ whole genome shotgun (WGS) entry which is preliminary data.</text>
</comment>
<organism evidence="2 3">
    <name type="scientific">Sphagnum jensenii</name>
    <dbReference type="NCBI Taxonomy" id="128206"/>
    <lineage>
        <taxon>Eukaryota</taxon>
        <taxon>Viridiplantae</taxon>
        <taxon>Streptophyta</taxon>
        <taxon>Embryophyta</taxon>
        <taxon>Bryophyta</taxon>
        <taxon>Sphagnophytina</taxon>
        <taxon>Sphagnopsida</taxon>
        <taxon>Sphagnales</taxon>
        <taxon>Sphagnaceae</taxon>
        <taxon>Sphagnum</taxon>
    </lineage>
</organism>
<gene>
    <name evidence="2" type="ORF">CSSPJE1EN1_LOCUS25295</name>
</gene>
<dbReference type="Proteomes" id="UP001497444">
    <property type="component" value="Unassembled WGS sequence"/>
</dbReference>
<evidence type="ECO:0000313" key="2">
    <source>
        <dbReference type="EMBL" id="CAK9249917.1"/>
    </source>
</evidence>
<dbReference type="PANTHER" id="PTHR47183:SF1">
    <property type="entry name" value="GLUCOSE-1-PHOSPHATE CYTIDYLYLTRANSFERASE"/>
    <property type="match status" value="1"/>
</dbReference>